<reference evidence="14 15" key="1">
    <citation type="submission" date="2019-02" db="EMBL/GenBank/DDBJ databases">
        <title>Deep-cultivation of Planctomycetes and their phenomic and genomic characterization uncovers novel biology.</title>
        <authorList>
            <person name="Wiegand S."/>
            <person name="Jogler M."/>
            <person name="Boedeker C."/>
            <person name="Pinto D."/>
            <person name="Vollmers J."/>
            <person name="Rivas-Marin E."/>
            <person name="Kohn T."/>
            <person name="Peeters S.H."/>
            <person name="Heuer A."/>
            <person name="Rast P."/>
            <person name="Oberbeckmann S."/>
            <person name="Bunk B."/>
            <person name="Jeske O."/>
            <person name="Meyerdierks A."/>
            <person name="Storesund J.E."/>
            <person name="Kallscheuer N."/>
            <person name="Luecker S."/>
            <person name="Lage O.M."/>
            <person name="Pohl T."/>
            <person name="Merkel B.J."/>
            <person name="Hornburger P."/>
            <person name="Mueller R.-W."/>
            <person name="Bruemmer F."/>
            <person name="Labrenz M."/>
            <person name="Spormann A.M."/>
            <person name="Op den Camp H."/>
            <person name="Overmann J."/>
            <person name="Amann R."/>
            <person name="Jetten M.S.M."/>
            <person name="Mascher T."/>
            <person name="Medema M.H."/>
            <person name="Devos D.P."/>
            <person name="Kaster A.-K."/>
            <person name="Ovreas L."/>
            <person name="Rohde M."/>
            <person name="Galperin M.Y."/>
            <person name="Jogler C."/>
        </authorList>
    </citation>
    <scope>NUCLEOTIDE SEQUENCE [LARGE SCALE GENOMIC DNA]</scope>
    <source>
        <strain evidence="14 15">Pla110</strain>
    </source>
</reference>
<dbReference type="InterPro" id="IPR005838">
    <property type="entry name" value="T3SS_IM_P"/>
</dbReference>
<keyword evidence="8 12" id="KW-1133">Transmembrane helix</keyword>
<accession>A0A518CIR6</accession>
<keyword evidence="9 12" id="KW-0472">Membrane</keyword>
<evidence type="ECO:0000256" key="3">
    <source>
        <dbReference type="ARBA" id="ARBA00022448"/>
    </source>
</evidence>
<dbReference type="RefSeq" id="WP_231742906.1">
    <property type="nucleotide sequence ID" value="NZ_CP036281.1"/>
</dbReference>
<evidence type="ECO:0000256" key="6">
    <source>
        <dbReference type="ARBA" id="ARBA00022795"/>
    </source>
</evidence>
<dbReference type="PRINTS" id="PR00951">
    <property type="entry name" value="FLGBIOSNFLIP"/>
</dbReference>
<evidence type="ECO:0000256" key="13">
    <source>
        <dbReference type="SAM" id="MobiDB-lite"/>
    </source>
</evidence>
<sequence length="327" mass="36109">MLNKLNDTTKLYLKNDSRKWHVLQVMIVLLTLLLPGPLSAQQGGQAAGIQEQNSPDRSEGFSVNQTLPNLLPQQTGTANGNPNGLQSPQLLDVDQMLSPEGFSSTLKVMLLLTVISLAPSIMIMTTSFIRFVIVFGLLRQALGTQQLPPNQVIIALCMFMTFLVMSPVWEEAYNSGIKPYSSPEPGQASITITEAYERTASPIRTFMIDQIEYTGNGDTVLQLWEYQNPGTEGFPAQPPETYEDVSLSILLPAYMLSELKTAFVIGFQVYLPFLVIDMVIATILISMGMMMLPPVLISLPFKLLLFVLIDGWSLTVGMLLEGVQPYL</sequence>
<feature type="region of interest" description="Disordered" evidence="13">
    <location>
        <begin position="44"/>
        <end position="64"/>
    </location>
</feature>
<keyword evidence="6 12" id="KW-1005">Bacterial flagellum biogenesis</keyword>
<keyword evidence="11 12" id="KW-1006">Bacterial flagellum protein export</keyword>
<gene>
    <name evidence="12 14" type="primary">fliP</name>
    <name evidence="14" type="ORF">Pla110_08330</name>
</gene>
<dbReference type="GO" id="GO:0044781">
    <property type="term" value="P:bacterial-type flagellum organization"/>
    <property type="evidence" value="ECO:0007669"/>
    <property type="project" value="UniProtKB-UniRule"/>
</dbReference>
<dbReference type="GO" id="GO:0005886">
    <property type="term" value="C:plasma membrane"/>
    <property type="evidence" value="ECO:0007669"/>
    <property type="project" value="UniProtKB-SubCell"/>
</dbReference>
<comment type="function">
    <text evidence="12">Plays a role in the flagellum-specific transport system.</text>
</comment>
<dbReference type="NCBIfam" id="TIGR01103">
    <property type="entry name" value="fliP"/>
    <property type="match status" value="1"/>
</dbReference>
<dbReference type="PANTHER" id="PTHR30587:SF0">
    <property type="entry name" value="FLAGELLAR BIOSYNTHETIC PROTEIN FLIP"/>
    <property type="match status" value="1"/>
</dbReference>
<evidence type="ECO:0000256" key="8">
    <source>
        <dbReference type="ARBA" id="ARBA00022989"/>
    </source>
</evidence>
<dbReference type="GO" id="GO:0009425">
    <property type="term" value="C:bacterial-type flagellum basal body"/>
    <property type="evidence" value="ECO:0007669"/>
    <property type="project" value="UniProtKB-SubCell"/>
</dbReference>
<evidence type="ECO:0000313" key="15">
    <source>
        <dbReference type="Proteomes" id="UP000317178"/>
    </source>
</evidence>
<keyword evidence="7 12" id="KW-0653">Protein transport</keyword>
<evidence type="ECO:0000256" key="7">
    <source>
        <dbReference type="ARBA" id="ARBA00022927"/>
    </source>
</evidence>
<keyword evidence="14" id="KW-0966">Cell projection</keyword>
<keyword evidence="4 12" id="KW-1003">Cell membrane</keyword>
<keyword evidence="14" id="KW-0282">Flagellum</keyword>
<keyword evidence="3 12" id="KW-0813">Transport</keyword>
<dbReference type="Proteomes" id="UP000317178">
    <property type="component" value="Chromosome"/>
</dbReference>
<dbReference type="EMBL" id="CP036281">
    <property type="protein sequence ID" value="QDU79128.1"/>
    <property type="molecule type" value="Genomic_DNA"/>
</dbReference>
<keyword evidence="5 12" id="KW-0812">Transmembrane</keyword>
<evidence type="ECO:0000313" key="14">
    <source>
        <dbReference type="EMBL" id="QDU79128.1"/>
    </source>
</evidence>
<comment type="similarity">
    <text evidence="1 12">Belongs to the FliP/MopC/SpaP family.</text>
</comment>
<keyword evidence="10" id="KW-0975">Bacterial flagellum</keyword>
<comment type="subcellular location">
    <subcellularLocation>
        <location evidence="12">Cell membrane</location>
        <topology evidence="12">Multi-pass membrane protein</topology>
    </subcellularLocation>
    <subcellularLocation>
        <location evidence="12">Bacterial flagellum basal body</location>
    </subcellularLocation>
</comment>
<dbReference type="InterPro" id="IPR005837">
    <property type="entry name" value="FliP"/>
</dbReference>
<evidence type="ECO:0000256" key="10">
    <source>
        <dbReference type="ARBA" id="ARBA00023143"/>
    </source>
</evidence>
<dbReference type="NCBIfam" id="NF009438">
    <property type="entry name" value="PRK12797.1"/>
    <property type="match status" value="1"/>
</dbReference>
<dbReference type="GO" id="GO:0009306">
    <property type="term" value="P:protein secretion"/>
    <property type="evidence" value="ECO:0007669"/>
    <property type="project" value="UniProtKB-UniRule"/>
</dbReference>
<evidence type="ECO:0000256" key="11">
    <source>
        <dbReference type="ARBA" id="ARBA00023225"/>
    </source>
</evidence>
<dbReference type="PANTHER" id="PTHR30587">
    <property type="entry name" value="FLAGELLAR BIOSYNTHETIC PROTEIN FLIP"/>
    <property type="match status" value="1"/>
</dbReference>
<evidence type="ECO:0000256" key="2">
    <source>
        <dbReference type="ARBA" id="ARBA00021714"/>
    </source>
</evidence>
<evidence type="ECO:0000256" key="5">
    <source>
        <dbReference type="ARBA" id="ARBA00022692"/>
    </source>
</evidence>
<proteinExistence type="inferred from homology"/>
<dbReference type="KEGG" id="plon:Pla110_08330"/>
<dbReference type="PROSITE" id="PS01061">
    <property type="entry name" value="FLIP_2"/>
    <property type="match status" value="1"/>
</dbReference>
<protein>
    <recommendedName>
        <fullName evidence="2 12">Flagellar biosynthetic protein FliP</fullName>
    </recommendedName>
</protein>
<evidence type="ECO:0000256" key="4">
    <source>
        <dbReference type="ARBA" id="ARBA00022475"/>
    </source>
</evidence>
<feature type="transmembrane region" description="Helical" evidence="12">
    <location>
        <begin position="150"/>
        <end position="169"/>
    </location>
</feature>
<name>A0A518CIR6_9PLAN</name>
<organism evidence="14 15">
    <name type="scientific">Polystyrenella longa</name>
    <dbReference type="NCBI Taxonomy" id="2528007"/>
    <lineage>
        <taxon>Bacteria</taxon>
        <taxon>Pseudomonadati</taxon>
        <taxon>Planctomycetota</taxon>
        <taxon>Planctomycetia</taxon>
        <taxon>Planctomycetales</taxon>
        <taxon>Planctomycetaceae</taxon>
        <taxon>Polystyrenella</taxon>
    </lineage>
</organism>
<keyword evidence="15" id="KW-1185">Reference proteome</keyword>
<evidence type="ECO:0000256" key="9">
    <source>
        <dbReference type="ARBA" id="ARBA00023136"/>
    </source>
</evidence>
<dbReference type="Pfam" id="PF00813">
    <property type="entry name" value="FliP"/>
    <property type="match status" value="1"/>
</dbReference>
<dbReference type="AlphaFoldDB" id="A0A518CIR6"/>
<feature type="transmembrane region" description="Helical" evidence="12">
    <location>
        <begin position="262"/>
        <end position="287"/>
    </location>
</feature>
<feature type="transmembrane region" description="Helical" evidence="12">
    <location>
        <begin position="299"/>
        <end position="320"/>
    </location>
</feature>
<dbReference type="PRINTS" id="PR01302">
    <property type="entry name" value="TYPE3IMPPROT"/>
</dbReference>
<feature type="transmembrane region" description="Helical" evidence="12">
    <location>
        <begin position="108"/>
        <end position="138"/>
    </location>
</feature>
<evidence type="ECO:0000256" key="12">
    <source>
        <dbReference type="RuleBase" id="RU362069"/>
    </source>
</evidence>
<evidence type="ECO:0000256" key="1">
    <source>
        <dbReference type="ARBA" id="ARBA00006257"/>
    </source>
</evidence>
<keyword evidence="14" id="KW-0969">Cilium</keyword>